<protein>
    <recommendedName>
        <fullName evidence="3">DUF58 domain-containing protein</fullName>
    </recommendedName>
</protein>
<keyword evidence="2" id="KW-0812">Transmembrane</keyword>
<keyword evidence="2" id="KW-1133">Transmembrane helix</keyword>
<proteinExistence type="predicted"/>
<evidence type="ECO:0000259" key="3">
    <source>
        <dbReference type="Pfam" id="PF01882"/>
    </source>
</evidence>
<dbReference type="PANTHER" id="PTHR34351:SF1">
    <property type="entry name" value="SLR1927 PROTEIN"/>
    <property type="match status" value="1"/>
</dbReference>
<evidence type="ECO:0000313" key="5">
    <source>
        <dbReference type="Proteomes" id="UP000193834"/>
    </source>
</evidence>
<feature type="transmembrane region" description="Helical" evidence="2">
    <location>
        <begin position="12"/>
        <end position="31"/>
    </location>
</feature>
<dbReference type="EMBL" id="FXAZ01000004">
    <property type="protein sequence ID" value="SMG52076.1"/>
    <property type="molecule type" value="Genomic_DNA"/>
</dbReference>
<organism evidence="4 5">
    <name type="scientific">Paenibacillus aquistagni</name>
    <dbReference type="NCBI Taxonomy" id="1852522"/>
    <lineage>
        <taxon>Bacteria</taxon>
        <taxon>Bacillati</taxon>
        <taxon>Bacillota</taxon>
        <taxon>Bacilli</taxon>
        <taxon>Bacillales</taxon>
        <taxon>Paenibacillaceae</taxon>
        <taxon>Paenibacillus</taxon>
    </lineage>
</organism>
<dbReference type="STRING" id="1852522.SAMN06295960_3340"/>
<dbReference type="InterPro" id="IPR002881">
    <property type="entry name" value="DUF58"/>
</dbReference>
<accession>A0A1X7LDY0</accession>
<sequence>MTKGRIGLAVLWLRIGITFAIGGSLLLYGGLEQHGALAFIGGLALGYACYGLRIAITPLRGIRVSRTLLRSDDMPYAAELRWHTELMLDKGSRALIQLEDQWRVAGREEGVVGSVRLCCPAKGQTASFTQSIEEPSRGRYTLESWKVTVSDLWGWFKKSHVQLTAGADSLQSFVLPSRSQWGQPTAWNHAGAEFTSEGSPSERRSEAAGFLTSELRPYQWGDAHRRIDWRYYARRRELAVRTTCKDERPAFILFVDDRLPLEEDAIEPLERLLAAAAYECIRAYRAGAAVKLLFAGSTVISQGNKAIAERIVCFSKAHEQSLQARLRDAGIHAANPMNRQTMASVQQLKGSEVHVLSYKAIEQSAQDLPDWLSEARIKEWRALPYPAPSKMAAHADGNRKDKNENRSRGQEPQGGGVHAASFDIKA</sequence>
<dbReference type="Pfam" id="PF01882">
    <property type="entry name" value="DUF58"/>
    <property type="match status" value="1"/>
</dbReference>
<feature type="domain" description="DUF58" evidence="3">
    <location>
        <begin position="214"/>
        <end position="257"/>
    </location>
</feature>
<evidence type="ECO:0000256" key="2">
    <source>
        <dbReference type="SAM" id="Phobius"/>
    </source>
</evidence>
<feature type="region of interest" description="Disordered" evidence="1">
    <location>
        <begin position="388"/>
        <end position="426"/>
    </location>
</feature>
<name>A0A1X7LDY0_9BACL</name>
<dbReference type="Proteomes" id="UP000193834">
    <property type="component" value="Unassembled WGS sequence"/>
</dbReference>
<reference evidence="4 5" key="1">
    <citation type="submission" date="2017-04" db="EMBL/GenBank/DDBJ databases">
        <authorList>
            <person name="Afonso C.L."/>
            <person name="Miller P.J."/>
            <person name="Scott M.A."/>
            <person name="Spackman E."/>
            <person name="Goraichik I."/>
            <person name="Dimitrov K.M."/>
            <person name="Suarez D.L."/>
            <person name="Swayne D.E."/>
        </authorList>
    </citation>
    <scope>NUCLEOTIDE SEQUENCE [LARGE SCALE GENOMIC DNA]</scope>
    <source>
        <strain evidence="4 5">11</strain>
    </source>
</reference>
<dbReference type="RefSeq" id="WP_085495934.1">
    <property type="nucleotide sequence ID" value="NZ_FXAZ01000004.1"/>
</dbReference>
<keyword evidence="5" id="KW-1185">Reference proteome</keyword>
<dbReference type="AlphaFoldDB" id="A0A1X7LDY0"/>
<evidence type="ECO:0000313" key="4">
    <source>
        <dbReference type="EMBL" id="SMG52076.1"/>
    </source>
</evidence>
<keyword evidence="2" id="KW-0472">Membrane</keyword>
<gene>
    <name evidence="4" type="ORF">SAMN06295960_3340</name>
</gene>
<evidence type="ECO:0000256" key="1">
    <source>
        <dbReference type="SAM" id="MobiDB-lite"/>
    </source>
</evidence>
<feature type="transmembrane region" description="Helical" evidence="2">
    <location>
        <begin position="37"/>
        <end position="56"/>
    </location>
</feature>
<dbReference type="PANTHER" id="PTHR34351">
    <property type="entry name" value="SLR1927 PROTEIN-RELATED"/>
    <property type="match status" value="1"/>
</dbReference>
<feature type="compositionally biased region" description="Basic and acidic residues" evidence="1">
    <location>
        <begin position="396"/>
        <end position="409"/>
    </location>
</feature>